<proteinExistence type="predicted"/>
<reference evidence="2" key="1">
    <citation type="submission" date="2016-07" db="EMBL/GenBank/DDBJ databases">
        <authorList>
            <person name="Bretaudeau A."/>
        </authorList>
    </citation>
    <scope>NUCLEOTIDE SEQUENCE</scope>
    <source>
        <strain evidence="2">Rice</strain>
        <tissue evidence="2">Whole body</tissue>
    </source>
</reference>
<feature type="chain" id="PRO_5013762878" evidence="1">
    <location>
        <begin position="20"/>
        <end position="76"/>
    </location>
</feature>
<name>A0A2H1VKG3_SPOFR</name>
<feature type="signal peptide" evidence="1">
    <location>
        <begin position="1"/>
        <end position="19"/>
    </location>
</feature>
<gene>
    <name evidence="2" type="ORF">SFRICE_020852</name>
</gene>
<protein>
    <submittedName>
        <fullName evidence="2">SFRICE_020852</fullName>
    </submittedName>
</protein>
<organism evidence="2">
    <name type="scientific">Spodoptera frugiperda</name>
    <name type="common">Fall armyworm</name>
    <dbReference type="NCBI Taxonomy" id="7108"/>
    <lineage>
        <taxon>Eukaryota</taxon>
        <taxon>Metazoa</taxon>
        <taxon>Ecdysozoa</taxon>
        <taxon>Arthropoda</taxon>
        <taxon>Hexapoda</taxon>
        <taxon>Insecta</taxon>
        <taxon>Pterygota</taxon>
        <taxon>Neoptera</taxon>
        <taxon>Endopterygota</taxon>
        <taxon>Lepidoptera</taxon>
        <taxon>Glossata</taxon>
        <taxon>Ditrysia</taxon>
        <taxon>Noctuoidea</taxon>
        <taxon>Noctuidae</taxon>
        <taxon>Amphipyrinae</taxon>
        <taxon>Spodoptera</taxon>
    </lineage>
</organism>
<accession>A0A2H1VKG3</accession>
<dbReference type="AlphaFoldDB" id="A0A2H1VKG3"/>
<dbReference type="EMBL" id="ODYU01003039">
    <property type="protein sequence ID" value="SOQ41318.1"/>
    <property type="molecule type" value="Genomic_DNA"/>
</dbReference>
<keyword evidence="1" id="KW-0732">Signal</keyword>
<evidence type="ECO:0000313" key="2">
    <source>
        <dbReference type="EMBL" id="SOQ41318.1"/>
    </source>
</evidence>
<evidence type="ECO:0000256" key="1">
    <source>
        <dbReference type="SAM" id="SignalP"/>
    </source>
</evidence>
<sequence>MAKLLIFLIFVTILAIASGRSSDGLLLNPEFLKSAIEIRVGNDYMDYSPYHSFLLREVAEIPVTPGSILEILESRV</sequence>